<accession>A0ABV9A3C3</accession>
<dbReference type="EMBL" id="JBHSFH010000004">
    <property type="protein sequence ID" value="MFC4493692.1"/>
    <property type="molecule type" value="Genomic_DNA"/>
</dbReference>
<reference evidence="2" key="1">
    <citation type="journal article" date="2019" name="Int. J. Syst. Evol. Microbiol.">
        <title>The Global Catalogue of Microorganisms (GCM) 10K type strain sequencing project: providing services to taxonomists for standard genome sequencing and annotation.</title>
        <authorList>
            <consortium name="The Broad Institute Genomics Platform"/>
            <consortium name="The Broad Institute Genome Sequencing Center for Infectious Disease"/>
            <person name="Wu L."/>
            <person name="Ma J."/>
        </authorList>
    </citation>
    <scope>NUCLEOTIDE SEQUENCE [LARGE SCALE GENOMIC DNA]</scope>
    <source>
        <strain evidence="2">CGMCC 4.7357</strain>
    </source>
</reference>
<gene>
    <name evidence="1" type="ORF">ACFPA8_06025</name>
</gene>
<proteinExistence type="predicted"/>
<evidence type="ECO:0000313" key="2">
    <source>
        <dbReference type="Proteomes" id="UP001595997"/>
    </source>
</evidence>
<dbReference type="InterPro" id="IPR026337">
    <property type="entry name" value="AKG_HExxH"/>
</dbReference>
<dbReference type="NCBIfam" id="TIGR04267">
    <property type="entry name" value="mod_HExxH"/>
    <property type="match status" value="1"/>
</dbReference>
<protein>
    <submittedName>
        <fullName evidence="1">HEXXH motif-containing putative peptide modification protein</fullName>
    </submittedName>
</protein>
<name>A0ABV9A3C3_9ACTN</name>
<comment type="caution">
    <text evidence="1">The sequence shown here is derived from an EMBL/GenBank/DDBJ whole genome shotgun (WGS) entry which is preliminary data.</text>
</comment>
<dbReference type="RefSeq" id="WP_386443396.1">
    <property type="nucleotide sequence ID" value="NZ_JBHSFH010000004.1"/>
</dbReference>
<organism evidence="1 2">
    <name type="scientific">Streptomyces ovatisporus</name>
    <dbReference type="NCBI Taxonomy" id="1128682"/>
    <lineage>
        <taxon>Bacteria</taxon>
        <taxon>Bacillati</taxon>
        <taxon>Actinomycetota</taxon>
        <taxon>Actinomycetes</taxon>
        <taxon>Kitasatosporales</taxon>
        <taxon>Streptomycetaceae</taxon>
        <taxon>Streptomyces</taxon>
    </lineage>
</organism>
<keyword evidence="2" id="KW-1185">Reference proteome</keyword>
<evidence type="ECO:0000313" key="1">
    <source>
        <dbReference type="EMBL" id="MFC4493692.1"/>
    </source>
</evidence>
<sequence length="435" mass="46035">MQPATASFGIPSGVLASLARTRPAPADLRLLHAGLHSRRLVLLRSLLTRAERHAVPPSVLQRLDEHWRLLERAEARDPIAVRRALAYPSVGNWLLRTLSTPGGDPAAFENSLGGLGALAAAVALRTGTGFRTTLPAPGGRLALPGIGVYDAHATQVRVVAGPRSLRLTPGDRRSGTVLHAPYTRATGAGWYGLRSLPGSGAVLDDLDPYRAGTAPVGRFPSPATTGGRGRGRARAWTARWAGALMLLGSADPARRAELLSLVRSVVPLAGTPGGTCSGTLRSAPWAVLTELPGSATEMTTVLVHEVQHSKLAVLCDLTPLHHAEGAPVHHVPWRADARPLDAVLQGTYAHLALADLWYRIADRRGAVPATRRQARARCEDYREQVAHALTVLRTSGELTVAGREFTEGMAGHLVSLRGAPAPCRPVPPPLGSDVK</sequence>
<dbReference type="Proteomes" id="UP001595997">
    <property type="component" value="Unassembled WGS sequence"/>
</dbReference>